<dbReference type="OrthoDB" id="105949at2759"/>
<dbReference type="GeneID" id="36406314"/>
<dbReference type="RefSeq" id="XP_024577461.1">
    <property type="nucleotide sequence ID" value="XM_024726823.1"/>
</dbReference>
<keyword evidence="3" id="KW-1185">Reference proteome</keyword>
<evidence type="ECO:0000313" key="3">
    <source>
        <dbReference type="Proteomes" id="UP000054928"/>
    </source>
</evidence>
<name>A0A0P1AKF1_PLAHL</name>
<organism evidence="2 3">
    <name type="scientific">Plasmopara halstedii</name>
    <name type="common">Downy mildew of sunflower</name>
    <dbReference type="NCBI Taxonomy" id="4781"/>
    <lineage>
        <taxon>Eukaryota</taxon>
        <taxon>Sar</taxon>
        <taxon>Stramenopiles</taxon>
        <taxon>Oomycota</taxon>
        <taxon>Peronosporomycetes</taxon>
        <taxon>Peronosporales</taxon>
        <taxon>Peronosporaceae</taxon>
        <taxon>Plasmopara</taxon>
    </lineage>
</organism>
<reference evidence="3" key="1">
    <citation type="submission" date="2014-09" db="EMBL/GenBank/DDBJ databases">
        <authorList>
            <person name="Sharma Rahul"/>
            <person name="Thines Marco"/>
        </authorList>
    </citation>
    <scope>NUCLEOTIDE SEQUENCE [LARGE SCALE GENOMIC DNA]</scope>
</reference>
<sequence length="944" mass="107114">MTNALPACSGVFLRANCPHPRLFKEKYTRSNRNRGTKILRCFPHCCPDHMDRSYCGSSLDVVLRFDPMSDVSQPVLCDQDSQYFAPFDIRNVHVFARFEVDGESSDGAFSLQYLRSISQSEENPEASWMEGIRCIRAKRQESIQQQQPSLRSIQNDECLQLESATFVLNSQSYAKWYYHWESGANIIQRETKHVLKAYVFYQMQVSGSFKSFHQQDATRLELLCIVKSPPFTVVSYRRSTLDASTDLSDSCPVGVYTTASMMLHYGTDAAYVFDTSLRRLVQRKISTAFQEYTAINQQCQESFCNSPSAETVDSLELKRHFASRNENYINQDLYCQFQPSEGWEFTGLRMQKSPALRSRCGRIQTFDQWLLRGNKSRRSIKHVSKRKREKDGKDNTKYDEGESHNEVIRPRSPFSTTEALSPADNSADLTPNWIEQQDNFAIRQQQNELQQLSDLSIIYFLASHVSFCGIKHSVRLELVLTSAISQHWQAASAKAADLAKFLLTVATREHRSSTDFFADDTSQTKEKDVLLVVAECDSIGVGAVYRDGNRLRTAYLTCVGRYWGALDDFLRKSGPTYRSIRSVRELSDAVLGVVFSDPGLRELRSGLRNKLQQSTINEVVIGKRQIVATDFEAYIACCDLAGWQGFVAQVREGYLRQQIRVQEILYSPNQQASIQSWRWKADYSLRQDSLIINYHTRKLRRDPHEAQVRCIEDMTGVQDQDVPSIWSSCHALSQLLRITLAGAGDPLHTLYIQAYASVLPKKDAWLQLLCDAQIRVAPIALNGLTSLLGGSSYEFGEFYWWPAQNENNAMQISTAFRCVTYLRIAIGGEFMEGVMNLERGIVSREAIMAAGVSDLKLLTPVARVQTVTYWEPWLSTEAELLSTTEHRRGSEQLRVRKTLGESAIVVSSREPAAGAVSVAGPHLDEQNVVCIYVEQIAGRWVDKE</sequence>
<accession>A0A0P1AKF1</accession>
<feature type="compositionally biased region" description="Polar residues" evidence="1">
    <location>
        <begin position="413"/>
        <end position="430"/>
    </location>
</feature>
<evidence type="ECO:0000313" key="2">
    <source>
        <dbReference type="EMBL" id="CEG41092.1"/>
    </source>
</evidence>
<feature type="compositionally biased region" description="Basic and acidic residues" evidence="1">
    <location>
        <begin position="389"/>
        <end position="409"/>
    </location>
</feature>
<feature type="region of interest" description="Disordered" evidence="1">
    <location>
        <begin position="378"/>
        <end position="430"/>
    </location>
</feature>
<dbReference type="AlphaFoldDB" id="A0A0P1AKF1"/>
<dbReference type="Proteomes" id="UP000054928">
    <property type="component" value="Unassembled WGS sequence"/>
</dbReference>
<dbReference type="OMA" id="TINCICV"/>
<protein>
    <submittedName>
        <fullName evidence="2">Uncharacterized protein</fullName>
    </submittedName>
</protein>
<feature type="compositionally biased region" description="Basic residues" evidence="1">
    <location>
        <begin position="378"/>
        <end position="388"/>
    </location>
</feature>
<proteinExistence type="predicted"/>
<dbReference type="EMBL" id="CCYD01000524">
    <property type="protein sequence ID" value="CEG41092.1"/>
    <property type="molecule type" value="Genomic_DNA"/>
</dbReference>
<evidence type="ECO:0000256" key="1">
    <source>
        <dbReference type="SAM" id="MobiDB-lite"/>
    </source>
</evidence>